<feature type="compositionally biased region" description="Polar residues" evidence="1">
    <location>
        <begin position="747"/>
        <end position="773"/>
    </location>
</feature>
<organism evidence="2 3">
    <name type="scientific">Rosistilla ulvae</name>
    <dbReference type="NCBI Taxonomy" id="1930277"/>
    <lineage>
        <taxon>Bacteria</taxon>
        <taxon>Pseudomonadati</taxon>
        <taxon>Planctomycetota</taxon>
        <taxon>Planctomycetia</taxon>
        <taxon>Pirellulales</taxon>
        <taxon>Pirellulaceae</taxon>
        <taxon>Rosistilla</taxon>
    </lineage>
</organism>
<dbReference type="AlphaFoldDB" id="A0A517LV00"/>
<dbReference type="Gene3D" id="2.60.40.10">
    <property type="entry name" value="Immunoglobulins"/>
    <property type="match status" value="1"/>
</dbReference>
<feature type="region of interest" description="Disordered" evidence="1">
    <location>
        <begin position="747"/>
        <end position="797"/>
    </location>
</feature>
<evidence type="ECO:0008006" key="4">
    <source>
        <dbReference type="Google" id="ProtNLM"/>
    </source>
</evidence>
<dbReference type="Pfam" id="PF00404">
    <property type="entry name" value="Dockerin_1"/>
    <property type="match status" value="1"/>
</dbReference>
<dbReference type="EMBL" id="CP036261">
    <property type="protein sequence ID" value="QDS86455.1"/>
    <property type="molecule type" value="Genomic_DNA"/>
</dbReference>
<feature type="compositionally biased region" description="Basic and acidic residues" evidence="1">
    <location>
        <begin position="832"/>
        <end position="855"/>
    </location>
</feature>
<dbReference type="SUPFAM" id="SSF117074">
    <property type="entry name" value="Hypothetical protein PA1324"/>
    <property type="match status" value="1"/>
</dbReference>
<dbReference type="Proteomes" id="UP000319557">
    <property type="component" value="Chromosome"/>
</dbReference>
<keyword evidence="3" id="KW-1185">Reference proteome</keyword>
<dbReference type="PROSITE" id="PS00018">
    <property type="entry name" value="EF_HAND_1"/>
    <property type="match status" value="1"/>
</dbReference>
<dbReference type="InterPro" id="IPR018247">
    <property type="entry name" value="EF_Hand_1_Ca_BS"/>
</dbReference>
<dbReference type="KEGG" id="ruv:EC9_06170"/>
<sequence length="863" mass="93170">MTFPLRSPLRRKSWRRCALRLEHLESRQLLAGLPLGAAANDTAEYMLGRVAVTPVFLESDGSIDTSTQDWSEEEIATTLAKVAGGVQWWADTLDQLDSVHTLEFVIDDSFAETPFETPYEPINRPSDDYPIWITDFLLTVGYDGNGSLEQGIRDFNDAQRQKLDTDWSFTIFVAAAEEYDQFPSSGTFATAFALPGGLFFVTPASRPTSTYAHETGHMFYALDEYSGGASANRTRGYYNTTNLNAISGNPEPGFVQEPSIMSGGSSLQTAFANNTSAAETLAMVGWQDSDGDGIFDVLDVPLALSGSGRFDSNTSTYRFEGEAAAQALPNQNPTGLQNDITLNQISRIEYRIDGGDWQIASSPNTPTATLDLRIPIEDPFTEIQIRAIDQQTGVTSNLFTGRADAPATTNTTAAIAGHVWLDRKNDEIFDPADPGIAGVSVQVIDSFGEPVSMSQGVEPDDFDAGVIGAIPGVTLSAVGTSLGPNLFASTSDFASTGQLVFSALDTQQFRRSESWSSSREQLFQATFDEPVSHAWIDATALTQSSIGRIEAYDASGQLIHRITSDAIPLGESITLAIETATAEIASIRAFGHAETSVALDNLRFGTTTATSTDAMGTFSLRGLPDGQYRLQIESDRPEIFEIETPVIEVTVSDGAIAQPLTLRATQYNSPWQNPTDRFDVNANNTIEPLDALQILNEINRNGSRELTTDDIGARYFDVNGDGLIAPVDVLNVINEIQRTRMFDGEFQASTGDSQSASDTAPVGSSDTTLNTLTPPSPVAAGEQAVPSSSKTRSDRERATDEIFAAFIPASAPLTGSDLPFRSRPSQPGAALEQDKTEKTEETNDSRDSLETDLESHNSLIQPL</sequence>
<protein>
    <recommendedName>
        <fullName evidence="4">Dockerin type I repeat protein</fullName>
    </recommendedName>
</protein>
<dbReference type="GO" id="GO:0004553">
    <property type="term" value="F:hydrolase activity, hydrolyzing O-glycosyl compounds"/>
    <property type="evidence" value="ECO:0007669"/>
    <property type="project" value="InterPro"/>
</dbReference>
<accession>A0A517LV00</accession>
<evidence type="ECO:0000313" key="3">
    <source>
        <dbReference type="Proteomes" id="UP000319557"/>
    </source>
</evidence>
<dbReference type="GO" id="GO:0000272">
    <property type="term" value="P:polysaccharide catabolic process"/>
    <property type="evidence" value="ECO:0007669"/>
    <property type="project" value="InterPro"/>
</dbReference>
<evidence type="ECO:0000313" key="2">
    <source>
        <dbReference type="EMBL" id="QDS86455.1"/>
    </source>
</evidence>
<dbReference type="InterPro" id="IPR013783">
    <property type="entry name" value="Ig-like_fold"/>
</dbReference>
<evidence type="ECO:0000256" key="1">
    <source>
        <dbReference type="SAM" id="MobiDB-lite"/>
    </source>
</evidence>
<dbReference type="RefSeq" id="WP_145342216.1">
    <property type="nucleotide sequence ID" value="NZ_CP036261.1"/>
</dbReference>
<name>A0A517LV00_9BACT</name>
<proteinExistence type="predicted"/>
<dbReference type="InterPro" id="IPR002105">
    <property type="entry name" value="Dockerin_1_rpt"/>
</dbReference>
<gene>
    <name evidence="2" type="ORF">EC9_06170</name>
</gene>
<reference evidence="2 3" key="1">
    <citation type="submission" date="2019-02" db="EMBL/GenBank/DDBJ databases">
        <title>Deep-cultivation of Planctomycetes and their phenomic and genomic characterization uncovers novel biology.</title>
        <authorList>
            <person name="Wiegand S."/>
            <person name="Jogler M."/>
            <person name="Boedeker C."/>
            <person name="Pinto D."/>
            <person name="Vollmers J."/>
            <person name="Rivas-Marin E."/>
            <person name="Kohn T."/>
            <person name="Peeters S.H."/>
            <person name="Heuer A."/>
            <person name="Rast P."/>
            <person name="Oberbeckmann S."/>
            <person name="Bunk B."/>
            <person name="Jeske O."/>
            <person name="Meyerdierks A."/>
            <person name="Storesund J.E."/>
            <person name="Kallscheuer N."/>
            <person name="Luecker S."/>
            <person name="Lage O.M."/>
            <person name="Pohl T."/>
            <person name="Merkel B.J."/>
            <person name="Hornburger P."/>
            <person name="Mueller R.-W."/>
            <person name="Bruemmer F."/>
            <person name="Labrenz M."/>
            <person name="Spormann A.M."/>
            <person name="Op den Camp H."/>
            <person name="Overmann J."/>
            <person name="Amann R."/>
            <person name="Jetten M.S.M."/>
            <person name="Mascher T."/>
            <person name="Medema M.H."/>
            <person name="Devos D.P."/>
            <person name="Kaster A.-K."/>
            <person name="Ovreas L."/>
            <person name="Rohde M."/>
            <person name="Galperin M.Y."/>
            <person name="Jogler C."/>
        </authorList>
    </citation>
    <scope>NUCLEOTIDE SEQUENCE [LARGE SCALE GENOMIC DNA]</scope>
    <source>
        <strain evidence="2 3">EC9</strain>
    </source>
</reference>
<feature type="region of interest" description="Disordered" evidence="1">
    <location>
        <begin position="811"/>
        <end position="863"/>
    </location>
</feature>
<dbReference type="InterPro" id="IPR036439">
    <property type="entry name" value="Dockerin_dom_sf"/>
</dbReference>
<dbReference type="SUPFAM" id="SSF63446">
    <property type="entry name" value="Type I dockerin domain"/>
    <property type="match status" value="1"/>
</dbReference>
<dbReference type="OrthoDB" id="246944at2"/>